<keyword evidence="6" id="KW-0598">Phosphotransferase system</keyword>
<feature type="transmembrane region" description="Helical" evidence="12">
    <location>
        <begin position="288"/>
        <end position="313"/>
    </location>
</feature>
<name>A0A4U0FFY6_9BACL</name>
<gene>
    <name evidence="16" type="ORF">E5161_05195</name>
</gene>
<keyword evidence="10 12" id="KW-0472">Membrane</keyword>
<dbReference type="GO" id="GO:0005886">
    <property type="term" value="C:plasma membrane"/>
    <property type="evidence" value="ECO:0007669"/>
    <property type="project" value="UniProtKB-SubCell"/>
</dbReference>
<keyword evidence="4 16" id="KW-0762">Sugar transport</keyword>
<dbReference type="GO" id="GO:0015764">
    <property type="term" value="P:N-acetylglucosamine transport"/>
    <property type="evidence" value="ECO:0007669"/>
    <property type="project" value="TreeGrafter"/>
</dbReference>
<keyword evidence="9 12" id="KW-1133">Transmembrane helix</keyword>
<dbReference type="NCBIfam" id="TIGR00830">
    <property type="entry name" value="PTBA"/>
    <property type="match status" value="1"/>
</dbReference>
<evidence type="ECO:0000256" key="7">
    <source>
        <dbReference type="ARBA" id="ARBA00022692"/>
    </source>
</evidence>
<keyword evidence="5" id="KW-0808">Transferase</keyword>
<keyword evidence="2" id="KW-0813">Transport</keyword>
<dbReference type="PANTHER" id="PTHR30009:SF4">
    <property type="entry name" value="PTS SYSTEM N-ACETYLGLUCOSAMINE-SPECIFIC EIICBA COMPONENT"/>
    <property type="match status" value="1"/>
</dbReference>
<sequence length="630" mass="68995">MFGVGYLQRLGRAMMLPMTVLPAAAIFLMLARLPWEPLGWPQVADLLHAGGLALFQYTPYIFAVGIALGLSDQTAAAGIAALAGMLIFSAITQTYDPGGVQPSMFAGAIIGMVTGWAHDRFKSFQLPEYLQFFGGTRFVPLFMSAFSLLFAWLMIMMSHSLSNLASSAGIVVGSAGGFGIFLYGFLHRILVAFGLHHILNHVFWFQVGEYHTSDGAVYFGDIPRFFAGDPNAGAYMAGLYPTIMFALPAIAFAIIHEAREDLKPKISKQFRVAALGSLLTGVTEPVEFAFLFVAPYLFLFHALLSGGIMWLTYELGIRHGFSFSAGALEYFINLPLSTKGWLLLPLGAAVGLLYYVLFRWSIRRFQLTTPGREDATRLDDWAGDIPYRAPLILQSLGGKQNVRVLDACITRLRLTVEDDRRIDVQALRHLGAAGLIRLGGGHVQVVFGTYSELIREEIQKLMKQDVQQVQFHAPVQGRMIPLEEVDDPVFASRLVGRGVAFIPEKGELVAPVKGKIIHVHPSLHAVGLRTADGLEVLLHVGIDTSQLGGKGFTALAKEGDEVSPGQPLLRFHLPTLRRHAKSLATPMVITNPDIVRSWRFAPFKTVKKGQAAVMSVVVRHREEKAQGVGS</sequence>
<dbReference type="EMBL" id="SUPK01000002">
    <property type="protein sequence ID" value="TJY43294.1"/>
    <property type="molecule type" value="Genomic_DNA"/>
</dbReference>
<dbReference type="GO" id="GO:0090563">
    <property type="term" value="F:protein-phosphocysteine-sugar phosphotransferase activity"/>
    <property type="evidence" value="ECO:0007669"/>
    <property type="project" value="TreeGrafter"/>
</dbReference>
<evidence type="ECO:0000256" key="8">
    <source>
        <dbReference type="ARBA" id="ARBA00022777"/>
    </source>
</evidence>
<dbReference type="FunFam" id="2.70.70.10:FF:000001">
    <property type="entry name" value="PTS system glucose-specific IIA component"/>
    <property type="match status" value="1"/>
</dbReference>
<feature type="active site" description="Phosphocysteine intermediate; for EIIB activity" evidence="11">
    <location>
        <position position="408"/>
    </location>
</feature>
<dbReference type="InterPro" id="IPR018113">
    <property type="entry name" value="PTrfase_EIIB_Cys"/>
</dbReference>
<feature type="transmembrane region" description="Helical" evidence="12">
    <location>
        <begin position="47"/>
        <end position="68"/>
    </location>
</feature>
<dbReference type="Pfam" id="PF00358">
    <property type="entry name" value="PTS_EIIA_1"/>
    <property type="match status" value="1"/>
</dbReference>
<evidence type="ECO:0000256" key="2">
    <source>
        <dbReference type="ARBA" id="ARBA00022448"/>
    </source>
</evidence>
<comment type="subcellular location">
    <subcellularLocation>
        <location evidence="1">Cell membrane</location>
        <topology evidence="1">Multi-pass membrane protein</topology>
    </subcellularLocation>
</comment>
<reference evidence="16 17" key="1">
    <citation type="submission" date="2019-04" db="EMBL/GenBank/DDBJ databases">
        <title>Cohnella sp. nov., isolated from soil.</title>
        <authorList>
            <person name="Kim W."/>
        </authorList>
    </citation>
    <scope>NUCLEOTIDE SEQUENCE [LARGE SCALE GENOMIC DNA]</scope>
    <source>
        <strain evidence="16 17">CAU 1483</strain>
    </source>
</reference>
<dbReference type="GO" id="GO:0016301">
    <property type="term" value="F:kinase activity"/>
    <property type="evidence" value="ECO:0007669"/>
    <property type="project" value="UniProtKB-KW"/>
</dbReference>
<dbReference type="InterPro" id="IPR013013">
    <property type="entry name" value="PTS_EIIC_1"/>
</dbReference>
<feature type="transmembrane region" description="Helical" evidence="12">
    <location>
        <begin position="12"/>
        <end position="35"/>
    </location>
</feature>
<feature type="transmembrane region" description="Helical" evidence="12">
    <location>
        <begin position="340"/>
        <end position="358"/>
    </location>
</feature>
<dbReference type="AlphaFoldDB" id="A0A4U0FFY6"/>
<feature type="transmembrane region" description="Helical" evidence="12">
    <location>
        <begin position="138"/>
        <end position="158"/>
    </location>
</feature>
<evidence type="ECO:0000256" key="5">
    <source>
        <dbReference type="ARBA" id="ARBA00022679"/>
    </source>
</evidence>
<evidence type="ECO:0000256" key="1">
    <source>
        <dbReference type="ARBA" id="ARBA00004651"/>
    </source>
</evidence>
<dbReference type="SUPFAM" id="SSF51261">
    <property type="entry name" value="Duplicated hybrid motif"/>
    <property type="match status" value="1"/>
</dbReference>
<feature type="transmembrane region" description="Helical" evidence="12">
    <location>
        <begin position="234"/>
        <end position="255"/>
    </location>
</feature>
<dbReference type="PROSITE" id="PS51103">
    <property type="entry name" value="PTS_EIIC_TYPE_1"/>
    <property type="match status" value="1"/>
</dbReference>
<dbReference type="Gene3D" id="3.30.1360.60">
    <property type="entry name" value="Glucose permease domain IIB"/>
    <property type="match status" value="1"/>
</dbReference>
<evidence type="ECO:0000313" key="16">
    <source>
        <dbReference type="EMBL" id="TJY43294.1"/>
    </source>
</evidence>
<evidence type="ECO:0000256" key="9">
    <source>
        <dbReference type="ARBA" id="ARBA00022989"/>
    </source>
</evidence>
<keyword evidence="3" id="KW-1003">Cell membrane</keyword>
<evidence type="ECO:0000259" key="13">
    <source>
        <dbReference type="PROSITE" id="PS51093"/>
    </source>
</evidence>
<dbReference type="Proteomes" id="UP000309673">
    <property type="component" value="Unassembled WGS sequence"/>
</dbReference>
<evidence type="ECO:0000313" key="17">
    <source>
        <dbReference type="Proteomes" id="UP000309673"/>
    </source>
</evidence>
<dbReference type="NCBIfam" id="TIGR00826">
    <property type="entry name" value="EIIB_glc"/>
    <property type="match status" value="1"/>
</dbReference>
<protein>
    <submittedName>
        <fullName evidence="16">PTS glucose transporter subunit IIA</fullName>
    </submittedName>
</protein>
<dbReference type="PROSITE" id="PS51098">
    <property type="entry name" value="PTS_EIIB_TYPE_1"/>
    <property type="match status" value="1"/>
</dbReference>
<dbReference type="Pfam" id="PF00367">
    <property type="entry name" value="PTS_EIIB"/>
    <property type="match status" value="1"/>
</dbReference>
<evidence type="ECO:0000256" key="6">
    <source>
        <dbReference type="ARBA" id="ARBA00022683"/>
    </source>
</evidence>
<keyword evidence="17" id="KW-1185">Reference proteome</keyword>
<dbReference type="RefSeq" id="WP_136776658.1">
    <property type="nucleotide sequence ID" value="NZ_SUPK01000002.1"/>
</dbReference>
<dbReference type="Gene3D" id="2.70.70.10">
    <property type="entry name" value="Glucose Permease (Domain IIA)"/>
    <property type="match status" value="1"/>
</dbReference>
<dbReference type="SUPFAM" id="SSF55604">
    <property type="entry name" value="Glucose permease domain IIB"/>
    <property type="match status" value="1"/>
</dbReference>
<feature type="domain" description="PTS EIIB type-1" evidence="14">
    <location>
        <begin position="386"/>
        <end position="468"/>
    </location>
</feature>
<dbReference type="InterPro" id="IPR036878">
    <property type="entry name" value="Glu_permease_IIB"/>
</dbReference>
<keyword evidence="7 12" id="KW-0812">Transmembrane</keyword>
<evidence type="ECO:0000256" key="3">
    <source>
        <dbReference type="ARBA" id="ARBA00022475"/>
    </source>
</evidence>
<dbReference type="GO" id="GO:0009401">
    <property type="term" value="P:phosphoenolpyruvate-dependent sugar phosphotransferase system"/>
    <property type="evidence" value="ECO:0007669"/>
    <property type="project" value="UniProtKB-KW"/>
</dbReference>
<dbReference type="Pfam" id="PF02378">
    <property type="entry name" value="PTS_EIIC"/>
    <property type="match status" value="1"/>
</dbReference>
<comment type="caution">
    <text evidence="16">The sequence shown here is derived from an EMBL/GenBank/DDBJ whole genome shotgun (WGS) entry which is preliminary data.</text>
</comment>
<evidence type="ECO:0000256" key="4">
    <source>
        <dbReference type="ARBA" id="ARBA00022597"/>
    </source>
</evidence>
<feature type="transmembrane region" description="Helical" evidence="12">
    <location>
        <begin position="164"/>
        <end position="182"/>
    </location>
</feature>
<dbReference type="InterPro" id="IPR001127">
    <property type="entry name" value="PTS_EIIA_1_perm"/>
</dbReference>
<accession>A0A4U0FFY6</accession>
<feature type="domain" description="PTS EIIC type-1" evidence="15">
    <location>
        <begin position="1"/>
        <end position="374"/>
    </location>
</feature>
<evidence type="ECO:0000256" key="10">
    <source>
        <dbReference type="ARBA" id="ARBA00023136"/>
    </source>
</evidence>
<feature type="domain" description="PTS EIIA type-1" evidence="13">
    <location>
        <begin position="487"/>
        <end position="591"/>
    </location>
</feature>
<dbReference type="CDD" id="cd00212">
    <property type="entry name" value="PTS_IIB_glc"/>
    <property type="match status" value="1"/>
</dbReference>
<evidence type="ECO:0000256" key="11">
    <source>
        <dbReference type="PROSITE-ProRule" id="PRU00421"/>
    </source>
</evidence>
<proteinExistence type="predicted"/>
<evidence type="ECO:0000259" key="15">
    <source>
        <dbReference type="PROSITE" id="PS51103"/>
    </source>
</evidence>
<evidence type="ECO:0000256" key="12">
    <source>
        <dbReference type="SAM" id="Phobius"/>
    </source>
</evidence>
<dbReference type="PANTHER" id="PTHR30009">
    <property type="entry name" value="CYTOCHROME C-TYPE SYNTHESIS PROTEIN AND PTS TRANSMEMBRANE COMPONENT"/>
    <property type="match status" value="1"/>
</dbReference>
<dbReference type="InterPro" id="IPR011055">
    <property type="entry name" value="Dup_hybrid_motif"/>
</dbReference>
<dbReference type="InterPro" id="IPR050429">
    <property type="entry name" value="PTS_Glucose_EIICBA"/>
</dbReference>
<dbReference type="PROSITE" id="PS51093">
    <property type="entry name" value="PTS_EIIA_TYPE_1"/>
    <property type="match status" value="1"/>
</dbReference>
<dbReference type="PROSITE" id="PS01035">
    <property type="entry name" value="PTS_EIIB_TYPE_1_CYS"/>
    <property type="match status" value="1"/>
</dbReference>
<dbReference type="InterPro" id="IPR001996">
    <property type="entry name" value="PTS_IIB_1"/>
</dbReference>
<dbReference type="OrthoDB" id="9764327at2"/>
<evidence type="ECO:0000259" key="14">
    <source>
        <dbReference type="PROSITE" id="PS51098"/>
    </source>
</evidence>
<organism evidence="16 17">
    <name type="scientific">Cohnella pontilimi</name>
    <dbReference type="NCBI Taxonomy" id="2564100"/>
    <lineage>
        <taxon>Bacteria</taxon>
        <taxon>Bacillati</taxon>
        <taxon>Bacillota</taxon>
        <taxon>Bacilli</taxon>
        <taxon>Bacillales</taxon>
        <taxon>Paenibacillaceae</taxon>
        <taxon>Cohnella</taxon>
    </lineage>
</organism>
<feature type="transmembrane region" description="Helical" evidence="12">
    <location>
        <begin position="75"/>
        <end position="93"/>
    </location>
</feature>
<dbReference type="InterPro" id="IPR003352">
    <property type="entry name" value="PTS_EIIC"/>
</dbReference>
<keyword evidence="8" id="KW-0418">Kinase</keyword>
<dbReference type="GO" id="GO:0008982">
    <property type="term" value="F:protein-N(PI)-phosphohistidine-sugar phosphotransferase activity"/>
    <property type="evidence" value="ECO:0007669"/>
    <property type="project" value="InterPro"/>
</dbReference>